<keyword evidence="1" id="KW-0472">Membrane</keyword>
<reference evidence="2" key="1">
    <citation type="submission" date="2020-05" db="EMBL/GenBank/DDBJ databases">
        <authorList>
            <person name="Chiriac C."/>
            <person name="Salcher M."/>
            <person name="Ghai R."/>
            <person name="Kavagutti S V."/>
        </authorList>
    </citation>
    <scope>NUCLEOTIDE SEQUENCE</scope>
</reference>
<dbReference type="AlphaFoldDB" id="A0A6J6GCS0"/>
<organism evidence="2">
    <name type="scientific">freshwater metagenome</name>
    <dbReference type="NCBI Taxonomy" id="449393"/>
    <lineage>
        <taxon>unclassified sequences</taxon>
        <taxon>metagenomes</taxon>
        <taxon>ecological metagenomes</taxon>
    </lineage>
</organism>
<gene>
    <name evidence="2" type="ORF">UFOPK1722_02043</name>
</gene>
<evidence type="ECO:0000313" key="2">
    <source>
        <dbReference type="EMBL" id="CAB4598250.1"/>
    </source>
</evidence>
<keyword evidence="1" id="KW-1133">Transmembrane helix</keyword>
<evidence type="ECO:0000256" key="1">
    <source>
        <dbReference type="SAM" id="Phobius"/>
    </source>
</evidence>
<name>A0A6J6GCS0_9ZZZZ</name>
<proteinExistence type="predicted"/>
<sequence>MTRKATTDEGSSLVETVIAVSLMGLVVAGVLGAMWSSVRLSRFSDDQAKVEAVLGSAADRLANYAYIPCPTLTGNGGYLPIVQAAAGTVDWPTTTVTVVSLRYWTPTSASEGTWADTNGLSGTQCNESVSLTTARTLQLITISVTSPSGYSKQLEVVKNNVFPRVIS</sequence>
<accession>A0A6J6GCS0</accession>
<keyword evidence="1" id="KW-0812">Transmembrane</keyword>
<dbReference type="EMBL" id="CAEZTS010000269">
    <property type="protein sequence ID" value="CAB4598250.1"/>
    <property type="molecule type" value="Genomic_DNA"/>
</dbReference>
<feature type="transmembrane region" description="Helical" evidence="1">
    <location>
        <begin position="12"/>
        <end position="35"/>
    </location>
</feature>
<protein>
    <submittedName>
        <fullName evidence="2">Unannotated protein</fullName>
    </submittedName>
</protein>